<dbReference type="InterPro" id="IPR009078">
    <property type="entry name" value="Ferritin-like_SF"/>
</dbReference>
<dbReference type="InterPro" id="IPR003251">
    <property type="entry name" value="Rr_diiron-bd_dom"/>
</dbReference>
<dbReference type="GO" id="GO:0046872">
    <property type="term" value="F:metal ion binding"/>
    <property type="evidence" value="ECO:0007669"/>
    <property type="project" value="InterPro"/>
</dbReference>
<sequence length="158" mass="18419">MASQQSGAAQRALELAIAVEHHNGNRFLEWADRFRSYDPAISAFLEELADEERDHEEKLLTAYRELFAEEPPRIVPTELERYTLGLLAIRDHFLVVDSAMARTLLETALEIERYTRQFYSELWANTTDTALAEVYRRLSEFEAEHERVFENRIGQLAE</sequence>
<name>A0A1V3N8W8_9GAMM</name>
<keyword evidence="3" id="KW-1185">Reference proteome</keyword>
<dbReference type="STRING" id="108003.B1C78_16095"/>
<dbReference type="RefSeq" id="WP_077280172.1">
    <property type="nucleotide sequence ID" value="NZ_MVBK01000124.1"/>
</dbReference>
<dbReference type="Pfam" id="PF02915">
    <property type="entry name" value="Rubrerythrin"/>
    <property type="match status" value="1"/>
</dbReference>
<evidence type="ECO:0000313" key="2">
    <source>
        <dbReference type="EMBL" id="OOG21484.1"/>
    </source>
</evidence>
<evidence type="ECO:0000259" key="1">
    <source>
        <dbReference type="Pfam" id="PF02915"/>
    </source>
</evidence>
<dbReference type="InterPro" id="IPR012347">
    <property type="entry name" value="Ferritin-like"/>
</dbReference>
<dbReference type="CDD" id="cd01045">
    <property type="entry name" value="Ferritin_like_AB"/>
    <property type="match status" value="1"/>
</dbReference>
<comment type="caution">
    <text evidence="2">The sequence shown here is derived from an EMBL/GenBank/DDBJ whole genome shotgun (WGS) entry which is preliminary data.</text>
</comment>
<dbReference type="OrthoDB" id="5801401at2"/>
<organism evidence="2 3">
    <name type="scientific">Thioalkalivibrio denitrificans</name>
    <dbReference type="NCBI Taxonomy" id="108003"/>
    <lineage>
        <taxon>Bacteria</taxon>
        <taxon>Pseudomonadati</taxon>
        <taxon>Pseudomonadota</taxon>
        <taxon>Gammaproteobacteria</taxon>
        <taxon>Chromatiales</taxon>
        <taxon>Ectothiorhodospiraceae</taxon>
        <taxon>Thioalkalivibrio</taxon>
    </lineage>
</organism>
<accession>A0A1V3N8W8</accession>
<dbReference type="EMBL" id="MVBK01000124">
    <property type="protein sequence ID" value="OOG21484.1"/>
    <property type="molecule type" value="Genomic_DNA"/>
</dbReference>
<dbReference type="Gene3D" id="1.20.1260.10">
    <property type="match status" value="1"/>
</dbReference>
<dbReference type="GO" id="GO:0016491">
    <property type="term" value="F:oxidoreductase activity"/>
    <property type="evidence" value="ECO:0007669"/>
    <property type="project" value="InterPro"/>
</dbReference>
<protein>
    <recommendedName>
        <fullName evidence="1">Rubrerythrin diiron-binding domain-containing protein</fullName>
    </recommendedName>
</protein>
<dbReference type="Proteomes" id="UP000189462">
    <property type="component" value="Unassembled WGS sequence"/>
</dbReference>
<gene>
    <name evidence="2" type="ORF">B1C78_16095</name>
</gene>
<reference evidence="2 3" key="1">
    <citation type="submission" date="2017-02" db="EMBL/GenBank/DDBJ databases">
        <title>Genomic diversity within the haloalkaliphilic genus Thioalkalivibrio.</title>
        <authorList>
            <person name="Ahn A.-C."/>
            <person name="Meier-Kolthoff J."/>
            <person name="Overmars L."/>
            <person name="Richter M."/>
            <person name="Woyke T."/>
            <person name="Sorokin D.Y."/>
            <person name="Muyzer G."/>
        </authorList>
    </citation>
    <scope>NUCLEOTIDE SEQUENCE [LARGE SCALE GENOMIC DNA]</scope>
    <source>
        <strain evidence="2 3">ALJD</strain>
    </source>
</reference>
<evidence type="ECO:0000313" key="3">
    <source>
        <dbReference type="Proteomes" id="UP000189462"/>
    </source>
</evidence>
<proteinExistence type="predicted"/>
<feature type="domain" description="Rubrerythrin diiron-binding" evidence="1">
    <location>
        <begin position="13"/>
        <end position="71"/>
    </location>
</feature>
<dbReference type="AlphaFoldDB" id="A0A1V3N8W8"/>
<dbReference type="SUPFAM" id="SSF47240">
    <property type="entry name" value="Ferritin-like"/>
    <property type="match status" value="1"/>
</dbReference>